<organism evidence="8 9">
    <name type="scientific">Oryzomicrobium terrae</name>
    <dbReference type="NCBI Taxonomy" id="1735038"/>
    <lineage>
        <taxon>Bacteria</taxon>
        <taxon>Pseudomonadati</taxon>
        <taxon>Pseudomonadota</taxon>
        <taxon>Betaproteobacteria</taxon>
        <taxon>Rhodocyclales</taxon>
        <taxon>Rhodocyclaceae</taxon>
        <taxon>Oryzomicrobium</taxon>
    </lineage>
</organism>
<comment type="catalytic activity">
    <reaction evidence="6">
        <text>GTP + H2O = GDP + phosphate + H(+)</text>
        <dbReference type="Rhea" id="RHEA:19669"/>
        <dbReference type="ChEBI" id="CHEBI:15377"/>
        <dbReference type="ChEBI" id="CHEBI:15378"/>
        <dbReference type="ChEBI" id="CHEBI:37565"/>
        <dbReference type="ChEBI" id="CHEBI:43474"/>
        <dbReference type="ChEBI" id="CHEBI:58189"/>
    </reaction>
    <physiologicalReaction direction="left-to-right" evidence="6">
        <dbReference type="Rhea" id="RHEA:19670"/>
    </physiologicalReaction>
</comment>
<keyword evidence="3" id="KW-0143">Chaperone</keyword>
<comment type="similarity">
    <text evidence="4">Belongs to the SIMIBI class G3E GTPase family. ZNG1 subfamily.</text>
</comment>
<feature type="domain" description="CobW C-terminal" evidence="7">
    <location>
        <begin position="248"/>
        <end position="346"/>
    </location>
</feature>
<dbReference type="GO" id="GO:0000166">
    <property type="term" value="F:nucleotide binding"/>
    <property type="evidence" value="ECO:0007669"/>
    <property type="project" value="UniProtKB-KW"/>
</dbReference>
<dbReference type="PANTHER" id="PTHR13748:SF62">
    <property type="entry name" value="COBW DOMAIN-CONTAINING PROTEIN"/>
    <property type="match status" value="1"/>
</dbReference>
<evidence type="ECO:0000256" key="2">
    <source>
        <dbReference type="ARBA" id="ARBA00022801"/>
    </source>
</evidence>
<reference evidence="8 9" key="1">
    <citation type="submission" date="2017-07" db="EMBL/GenBank/DDBJ databases">
        <title>Complete genome sequence of Oryzomicrobium terrae TPP412.</title>
        <authorList>
            <person name="Chiu L.-W."/>
            <person name="Lo K.-J."/>
            <person name="Tsai Y.-M."/>
            <person name="Lin S.-S."/>
            <person name="Kuo C.-H."/>
            <person name="Liu C.-T."/>
        </authorList>
    </citation>
    <scope>NUCLEOTIDE SEQUENCE [LARGE SCALE GENOMIC DNA]</scope>
    <source>
        <strain evidence="8 9">TPP412</strain>
    </source>
</reference>
<evidence type="ECO:0000256" key="3">
    <source>
        <dbReference type="ARBA" id="ARBA00023186"/>
    </source>
</evidence>
<dbReference type="InterPro" id="IPR027417">
    <property type="entry name" value="P-loop_NTPase"/>
</dbReference>
<keyword evidence="1" id="KW-0547">Nucleotide-binding</keyword>
<evidence type="ECO:0000256" key="1">
    <source>
        <dbReference type="ARBA" id="ARBA00022741"/>
    </source>
</evidence>
<dbReference type="InterPro" id="IPR036627">
    <property type="entry name" value="CobW-likC_sf"/>
</dbReference>
<evidence type="ECO:0000313" key="8">
    <source>
        <dbReference type="EMBL" id="QEL63778.1"/>
    </source>
</evidence>
<dbReference type="Pfam" id="PF02492">
    <property type="entry name" value="cobW"/>
    <property type="match status" value="1"/>
</dbReference>
<dbReference type="SUPFAM" id="SSF90002">
    <property type="entry name" value="Hypothetical protein YjiA, C-terminal domain"/>
    <property type="match status" value="1"/>
</dbReference>
<dbReference type="RefSeq" id="WP_149424639.1">
    <property type="nucleotide sequence ID" value="NZ_CP022579.1"/>
</dbReference>
<dbReference type="InterPro" id="IPR011629">
    <property type="entry name" value="CobW-like_C"/>
</dbReference>
<dbReference type="CDD" id="cd03112">
    <property type="entry name" value="CobW-like"/>
    <property type="match status" value="1"/>
</dbReference>
<dbReference type="EMBL" id="CP022579">
    <property type="protein sequence ID" value="QEL63778.1"/>
    <property type="molecule type" value="Genomic_DNA"/>
</dbReference>
<accession>A0A5C1E671</accession>
<dbReference type="Proteomes" id="UP000323671">
    <property type="component" value="Chromosome"/>
</dbReference>
<gene>
    <name evidence="8" type="primary">cobW</name>
    <name evidence="8" type="ORF">OTERR_03020</name>
</gene>
<dbReference type="GO" id="GO:0016787">
    <property type="term" value="F:hydrolase activity"/>
    <property type="evidence" value="ECO:0007669"/>
    <property type="project" value="UniProtKB-KW"/>
</dbReference>
<comment type="function">
    <text evidence="5">Zinc chaperone that directly transfers zinc cofactor to target proteins, thereby activating them. Zinc is transferred from the CXCC motif in the GTPase domain to the zinc binding site in target proteins in a process requiring GTP hydrolysis.</text>
</comment>
<dbReference type="InterPro" id="IPR051316">
    <property type="entry name" value="Zinc-reg_GTPase_activator"/>
</dbReference>
<dbReference type="PANTHER" id="PTHR13748">
    <property type="entry name" value="COBW-RELATED"/>
    <property type="match status" value="1"/>
</dbReference>
<evidence type="ECO:0000256" key="6">
    <source>
        <dbReference type="ARBA" id="ARBA00049117"/>
    </source>
</evidence>
<name>A0A5C1E671_9RHOO</name>
<evidence type="ECO:0000259" key="7">
    <source>
        <dbReference type="SMART" id="SM00833"/>
    </source>
</evidence>
<dbReference type="InterPro" id="IPR003495">
    <property type="entry name" value="CobW/HypB/UreG_nucleotide-bd"/>
</dbReference>
<sequence length="363" mass="38976">MSTSAVDRRIPVTLLTGFLGAGKTTLLNRLLKTPAFAGAAVLINEFGEVGVDHHLVEKIDENLMVLDSGCLCCTVRGDLTRSLKDLFMRALRRQVPPITRVLIETTGLADPAPVIYTLLEDFFLAERYRLDGVLTVVDALNGAATLGAYREAVKQVAMADRLLLTKCDLAAAADIAALRPLLAKLNPGGEVVALGAGPLDPAPFCNLGLFDTAGKSADVGRWLADEAVRGGGPAHAHPHDPNRHSDRVRAFVLRFEAPVTWGEFTEALDVLLSTCGERILRLKGLVAVAGEEAPRVVHAVQHLRYPETRLSAWPARPPYDDRATRLVCIVDNLPQEYVEGAFRLFCGARDCPAPAGAAATPPA</sequence>
<proteinExistence type="inferred from homology"/>
<dbReference type="Pfam" id="PF07683">
    <property type="entry name" value="CobW_C"/>
    <property type="match status" value="1"/>
</dbReference>
<keyword evidence="2" id="KW-0378">Hydrolase</keyword>
<protein>
    <submittedName>
        <fullName evidence="8">Cobalamin synthesis protein/P47K family protein</fullName>
    </submittedName>
</protein>
<dbReference type="Gene3D" id="3.40.50.300">
    <property type="entry name" value="P-loop containing nucleotide triphosphate hydrolases"/>
    <property type="match status" value="1"/>
</dbReference>
<evidence type="ECO:0000256" key="5">
    <source>
        <dbReference type="ARBA" id="ARBA00045658"/>
    </source>
</evidence>
<dbReference type="GO" id="GO:0005737">
    <property type="term" value="C:cytoplasm"/>
    <property type="evidence" value="ECO:0007669"/>
    <property type="project" value="TreeGrafter"/>
</dbReference>
<dbReference type="AlphaFoldDB" id="A0A5C1E671"/>
<dbReference type="KEGG" id="otr:OTERR_03020"/>
<dbReference type="SUPFAM" id="SSF52540">
    <property type="entry name" value="P-loop containing nucleoside triphosphate hydrolases"/>
    <property type="match status" value="1"/>
</dbReference>
<dbReference type="Gene3D" id="3.30.1220.10">
    <property type="entry name" value="CobW-like, C-terminal domain"/>
    <property type="match status" value="1"/>
</dbReference>
<keyword evidence="9" id="KW-1185">Reference proteome</keyword>
<evidence type="ECO:0000313" key="9">
    <source>
        <dbReference type="Proteomes" id="UP000323671"/>
    </source>
</evidence>
<evidence type="ECO:0000256" key="4">
    <source>
        <dbReference type="ARBA" id="ARBA00034320"/>
    </source>
</evidence>
<dbReference type="SMART" id="SM00833">
    <property type="entry name" value="CobW_C"/>
    <property type="match status" value="1"/>
</dbReference>